<evidence type="ECO:0000256" key="6">
    <source>
        <dbReference type="ARBA" id="ARBA00022833"/>
    </source>
</evidence>
<dbReference type="Proteomes" id="UP000037510">
    <property type="component" value="Unassembled WGS sequence"/>
</dbReference>
<keyword evidence="4 11" id="KW-0548">Nucleotidyltransferase</keyword>
<dbReference type="InterPro" id="IPR036265">
    <property type="entry name" value="HIT-like_sf"/>
</dbReference>
<dbReference type="GO" id="GO:0008270">
    <property type="term" value="F:zinc ion binding"/>
    <property type="evidence" value="ECO:0007669"/>
    <property type="project" value="InterPro"/>
</dbReference>
<dbReference type="GO" id="GO:0033499">
    <property type="term" value="P:galactose catabolic process via UDP-galactose, Leloir pathway"/>
    <property type="evidence" value="ECO:0007669"/>
    <property type="project" value="TreeGrafter"/>
</dbReference>
<dbReference type="AlphaFoldDB" id="A0A0L7L6V5"/>
<dbReference type="Gene3D" id="3.30.428.10">
    <property type="entry name" value="HIT-like"/>
    <property type="match status" value="1"/>
</dbReference>
<reference evidence="11 12" key="1">
    <citation type="journal article" date="2015" name="Genome Biol. Evol.">
        <title>The genome of winter moth (Operophtera brumata) provides a genomic perspective on sexual dimorphism and phenology.</title>
        <authorList>
            <person name="Derks M.F."/>
            <person name="Smit S."/>
            <person name="Salis L."/>
            <person name="Schijlen E."/>
            <person name="Bossers A."/>
            <person name="Mateman C."/>
            <person name="Pijl A.S."/>
            <person name="de Ridder D."/>
            <person name="Groenen M.A."/>
            <person name="Visser M.E."/>
            <person name="Megens H.J."/>
        </authorList>
    </citation>
    <scope>NUCLEOTIDE SEQUENCE [LARGE SCALE GENOMIC DNA]</scope>
    <source>
        <strain evidence="11">WM2013NL</strain>
        <tissue evidence="11">Head and thorax</tissue>
    </source>
</reference>
<comment type="cofactor">
    <cofactor evidence="1">
        <name>Zn(2+)</name>
        <dbReference type="ChEBI" id="CHEBI:29105"/>
    </cofactor>
</comment>
<evidence type="ECO:0000259" key="9">
    <source>
        <dbReference type="Pfam" id="PF01087"/>
    </source>
</evidence>
<evidence type="ECO:0000313" key="11">
    <source>
        <dbReference type="EMBL" id="KOB71079.1"/>
    </source>
</evidence>
<dbReference type="InterPro" id="IPR001937">
    <property type="entry name" value="GalP_UDPtransf1"/>
</dbReference>
<keyword evidence="6" id="KW-0862">Zinc</keyword>
<name>A0A0L7L6V5_OPEBR</name>
<proteinExistence type="inferred from homology"/>
<dbReference type="STRING" id="104452.A0A0L7L6V5"/>
<accession>A0A0L7L6V5</accession>
<feature type="domain" description="Galactose-1-phosphate uridyl transferase N-terminal" evidence="9">
    <location>
        <begin position="15"/>
        <end position="106"/>
    </location>
</feature>
<dbReference type="InterPro" id="IPR005849">
    <property type="entry name" value="GalP_Utransf_N"/>
</dbReference>
<evidence type="ECO:0000313" key="12">
    <source>
        <dbReference type="Proteomes" id="UP000037510"/>
    </source>
</evidence>
<dbReference type="Pfam" id="PF01087">
    <property type="entry name" value="GalP_UDP_transf"/>
    <property type="match status" value="1"/>
</dbReference>
<protein>
    <submittedName>
        <fullName evidence="11">Galactose-1-phosphate uridylyltransferase</fullName>
    </submittedName>
</protein>
<evidence type="ECO:0000256" key="2">
    <source>
        <dbReference type="ARBA" id="ARBA00010951"/>
    </source>
</evidence>
<evidence type="ECO:0000256" key="5">
    <source>
        <dbReference type="ARBA" id="ARBA00022723"/>
    </source>
</evidence>
<dbReference type="GO" id="GO:0005737">
    <property type="term" value="C:cytoplasm"/>
    <property type="evidence" value="ECO:0007669"/>
    <property type="project" value="TreeGrafter"/>
</dbReference>
<dbReference type="UniPathway" id="UPA00214"/>
<organism evidence="11 12">
    <name type="scientific">Operophtera brumata</name>
    <name type="common">Winter moth</name>
    <name type="synonym">Phalaena brumata</name>
    <dbReference type="NCBI Taxonomy" id="104452"/>
    <lineage>
        <taxon>Eukaryota</taxon>
        <taxon>Metazoa</taxon>
        <taxon>Ecdysozoa</taxon>
        <taxon>Arthropoda</taxon>
        <taxon>Hexapoda</taxon>
        <taxon>Insecta</taxon>
        <taxon>Pterygota</taxon>
        <taxon>Neoptera</taxon>
        <taxon>Endopterygota</taxon>
        <taxon>Lepidoptera</taxon>
        <taxon>Glossata</taxon>
        <taxon>Ditrysia</taxon>
        <taxon>Geometroidea</taxon>
        <taxon>Geometridae</taxon>
        <taxon>Larentiinae</taxon>
        <taxon>Operophtera</taxon>
    </lineage>
</organism>
<dbReference type="PANTHER" id="PTHR11943:SF1">
    <property type="entry name" value="GALACTOSE-1-PHOSPHATE URIDYLYLTRANSFERASE"/>
    <property type="match status" value="1"/>
</dbReference>
<feature type="region of interest" description="Disordered" evidence="8">
    <location>
        <begin position="40"/>
        <end position="62"/>
    </location>
</feature>
<keyword evidence="5" id="KW-0479">Metal-binding</keyword>
<dbReference type="Pfam" id="PF02744">
    <property type="entry name" value="GalP_UDP_tr_C"/>
    <property type="match status" value="1"/>
</dbReference>
<keyword evidence="12" id="KW-1185">Reference proteome</keyword>
<feature type="domain" description="Galactose-1-phosphate uridyl transferase C-terminal" evidence="10">
    <location>
        <begin position="110"/>
        <end position="167"/>
    </location>
</feature>
<evidence type="ECO:0000259" key="10">
    <source>
        <dbReference type="Pfam" id="PF02744"/>
    </source>
</evidence>
<keyword evidence="7" id="KW-0119">Carbohydrate metabolism</keyword>
<evidence type="ECO:0000256" key="7">
    <source>
        <dbReference type="ARBA" id="ARBA00023277"/>
    </source>
</evidence>
<gene>
    <name evidence="11" type="ORF">OBRU01_11639</name>
</gene>
<sequence>MSIRSVHTWNFRNILDHQHVRYNPLKDEWILVSPHRCKRPWSGQTEPAEDQLPDPNNPLRAGARNPNYSSTYVFPNDFPALLERVPKPAPAEHPLFQAAPATGTCRYVPCHNADWVALVPYWATWPFESMVLPRRGAPARLCDLDAPQRVALADIMRKLTTAYDNLTPVTVKEEQILVAVKVERVSVKQENCSEDSETQESLDSVEQASIKVNKDSNKKHLLEGHFPFTIISVT</sequence>
<evidence type="ECO:0000256" key="8">
    <source>
        <dbReference type="SAM" id="MobiDB-lite"/>
    </source>
</evidence>
<evidence type="ECO:0000256" key="3">
    <source>
        <dbReference type="ARBA" id="ARBA00022679"/>
    </source>
</evidence>
<comment type="similarity">
    <text evidence="2">Belongs to the galactose-1-phosphate uridylyltransferase type 1 family.</text>
</comment>
<dbReference type="PANTHER" id="PTHR11943">
    <property type="entry name" value="GALACTOSE-1-PHOSPHATE URIDYLYLTRANSFERASE"/>
    <property type="match status" value="1"/>
</dbReference>
<keyword evidence="3 11" id="KW-0808">Transferase</keyword>
<dbReference type="GO" id="GO:0008108">
    <property type="term" value="F:UDP-glucose:hexose-1-phosphate uridylyltransferase activity"/>
    <property type="evidence" value="ECO:0007669"/>
    <property type="project" value="InterPro"/>
</dbReference>
<evidence type="ECO:0000256" key="1">
    <source>
        <dbReference type="ARBA" id="ARBA00001947"/>
    </source>
</evidence>
<comment type="caution">
    <text evidence="11">The sequence shown here is derived from an EMBL/GenBank/DDBJ whole genome shotgun (WGS) entry which is preliminary data.</text>
</comment>
<dbReference type="EMBL" id="JTDY01002620">
    <property type="protein sequence ID" value="KOB71079.1"/>
    <property type="molecule type" value="Genomic_DNA"/>
</dbReference>
<dbReference type="InterPro" id="IPR005850">
    <property type="entry name" value="GalP_Utransf_C"/>
</dbReference>
<evidence type="ECO:0000256" key="4">
    <source>
        <dbReference type="ARBA" id="ARBA00022695"/>
    </source>
</evidence>
<dbReference type="SUPFAM" id="SSF54197">
    <property type="entry name" value="HIT-like"/>
    <property type="match status" value="2"/>
</dbReference>